<feature type="transmembrane region" description="Helical" evidence="7">
    <location>
        <begin position="75"/>
        <end position="96"/>
    </location>
</feature>
<evidence type="ECO:0000256" key="4">
    <source>
        <dbReference type="ARBA" id="ARBA00022692"/>
    </source>
</evidence>
<evidence type="ECO:0000256" key="2">
    <source>
        <dbReference type="ARBA" id="ARBA00022448"/>
    </source>
</evidence>
<evidence type="ECO:0000256" key="5">
    <source>
        <dbReference type="ARBA" id="ARBA00022989"/>
    </source>
</evidence>
<name>A0A1E3L2Z7_9BACL</name>
<dbReference type="InterPro" id="IPR050809">
    <property type="entry name" value="UgpAE/MalFG_permease"/>
</dbReference>
<protein>
    <submittedName>
        <fullName evidence="9">Protein LplB</fullName>
    </submittedName>
</protein>
<feature type="transmembrane region" description="Helical" evidence="7">
    <location>
        <begin position="12"/>
        <end position="39"/>
    </location>
</feature>
<sequence>MTFLYELRKNKVLFLMALPALILLVLFNYLPMFGVILAFKNYNFYDGILGSPWIGFKNFEYLFKGDAWLITRNTLLYNFVFIIFGLILAVALAIVLDEIRNRFLSKTYQTILIMPYFLSWTIVALIFYAFLSADKGIINQALTFMGMHPINFYSETTYWPYILIFVFFWKSVGYSSIIYLASITGISPEYYEAATIDGASKWQQIRFITIPCLKPIIIIMTILSIGKIFYADFGLFYQVTYNSGALYPVTQVIDTYVYNGLTSMGNYGMTAAAGLYQSFVGFVLVIITNWIVKKMDKDSALF</sequence>
<dbReference type="STRING" id="1886670.PTI45_02428"/>
<comment type="caution">
    <text evidence="9">The sequence shown here is derived from an EMBL/GenBank/DDBJ whole genome shotgun (WGS) entry which is preliminary data.</text>
</comment>
<keyword evidence="4 7" id="KW-0812">Transmembrane</keyword>
<evidence type="ECO:0000256" key="7">
    <source>
        <dbReference type="RuleBase" id="RU363032"/>
    </source>
</evidence>
<dbReference type="InterPro" id="IPR035906">
    <property type="entry name" value="MetI-like_sf"/>
</dbReference>
<reference evidence="9 10" key="1">
    <citation type="submission" date="2016-08" db="EMBL/GenBank/DDBJ databases">
        <title>Genome sequencing of Paenibacillus sp. TI45-13ar, isolated from Korean traditional nuruk.</title>
        <authorList>
            <person name="Kim S.-J."/>
        </authorList>
    </citation>
    <scope>NUCLEOTIDE SEQUENCE [LARGE SCALE GENOMIC DNA]</scope>
    <source>
        <strain evidence="9 10">TI45-13ar</strain>
    </source>
</reference>
<keyword evidence="5 7" id="KW-1133">Transmembrane helix</keyword>
<feature type="transmembrane region" description="Helical" evidence="7">
    <location>
        <begin position="158"/>
        <end position="181"/>
    </location>
</feature>
<dbReference type="PANTHER" id="PTHR43227:SF11">
    <property type="entry name" value="BLL4140 PROTEIN"/>
    <property type="match status" value="1"/>
</dbReference>
<gene>
    <name evidence="9" type="ORF">PTI45_02428</name>
</gene>
<feature type="transmembrane region" description="Helical" evidence="7">
    <location>
        <begin position="267"/>
        <end position="292"/>
    </location>
</feature>
<proteinExistence type="inferred from homology"/>
<dbReference type="PROSITE" id="PS50928">
    <property type="entry name" value="ABC_TM1"/>
    <property type="match status" value="1"/>
</dbReference>
<evidence type="ECO:0000256" key="3">
    <source>
        <dbReference type="ARBA" id="ARBA00022475"/>
    </source>
</evidence>
<feature type="domain" description="ABC transmembrane type-1" evidence="8">
    <location>
        <begin position="71"/>
        <end position="288"/>
    </location>
</feature>
<comment type="similarity">
    <text evidence="7">Belongs to the binding-protein-dependent transport system permease family.</text>
</comment>
<evidence type="ECO:0000256" key="1">
    <source>
        <dbReference type="ARBA" id="ARBA00004651"/>
    </source>
</evidence>
<feature type="transmembrane region" description="Helical" evidence="7">
    <location>
        <begin position="117"/>
        <end position="138"/>
    </location>
</feature>
<dbReference type="Pfam" id="PF00528">
    <property type="entry name" value="BPD_transp_1"/>
    <property type="match status" value="1"/>
</dbReference>
<evidence type="ECO:0000259" key="8">
    <source>
        <dbReference type="PROSITE" id="PS50928"/>
    </source>
</evidence>
<dbReference type="SUPFAM" id="SSF161098">
    <property type="entry name" value="MetI-like"/>
    <property type="match status" value="1"/>
</dbReference>
<accession>A0A1E3L2Z7</accession>
<organism evidence="9 10">
    <name type="scientific">Paenibacillus nuruki</name>
    <dbReference type="NCBI Taxonomy" id="1886670"/>
    <lineage>
        <taxon>Bacteria</taxon>
        <taxon>Bacillati</taxon>
        <taxon>Bacillota</taxon>
        <taxon>Bacilli</taxon>
        <taxon>Bacillales</taxon>
        <taxon>Paenibacillaceae</taxon>
        <taxon>Paenibacillus</taxon>
    </lineage>
</organism>
<dbReference type="GO" id="GO:0005886">
    <property type="term" value="C:plasma membrane"/>
    <property type="evidence" value="ECO:0007669"/>
    <property type="project" value="UniProtKB-SubCell"/>
</dbReference>
<evidence type="ECO:0000313" key="9">
    <source>
        <dbReference type="EMBL" id="ODP28177.1"/>
    </source>
</evidence>
<keyword evidence="10" id="KW-1185">Reference proteome</keyword>
<keyword evidence="6 7" id="KW-0472">Membrane</keyword>
<comment type="subcellular location">
    <subcellularLocation>
        <location evidence="1 7">Cell membrane</location>
        <topology evidence="1 7">Multi-pass membrane protein</topology>
    </subcellularLocation>
</comment>
<dbReference type="PATRIC" id="fig|1886670.3.peg.2471"/>
<evidence type="ECO:0000313" key="10">
    <source>
        <dbReference type="Proteomes" id="UP000094578"/>
    </source>
</evidence>
<keyword evidence="3" id="KW-1003">Cell membrane</keyword>
<dbReference type="Gene3D" id="1.10.3720.10">
    <property type="entry name" value="MetI-like"/>
    <property type="match status" value="1"/>
</dbReference>
<dbReference type="EMBL" id="MDER01000042">
    <property type="protein sequence ID" value="ODP28177.1"/>
    <property type="molecule type" value="Genomic_DNA"/>
</dbReference>
<dbReference type="InterPro" id="IPR000515">
    <property type="entry name" value="MetI-like"/>
</dbReference>
<evidence type="ECO:0000256" key="6">
    <source>
        <dbReference type="ARBA" id="ARBA00023136"/>
    </source>
</evidence>
<dbReference type="PANTHER" id="PTHR43227">
    <property type="entry name" value="BLL4140 PROTEIN"/>
    <property type="match status" value="1"/>
</dbReference>
<dbReference type="RefSeq" id="WP_069327848.1">
    <property type="nucleotide sequence ID" value="NZ_MDER01000042.1"/>
</dbReference>
<dbReference type="AlphaFoldDB" id="A0A1E3L2Z7"/>
<keyword evidence="2 7" id="KW-0813">Transport</keyword>
<dbReference type="GO" id="GO:0055085">
    <property type="term" value="P:transmembrane transport"/>
    <property type="evidence" value="ECO:0007669"/>
    <property type="project" value="InterPro"/>
</dbReference>
<dbReference type="Proteomes" id="UP000094578">
    <property type="component" value="Unassembled WGS sequence"/>
</dbReference>
<dbReference type="CDD" id="cd06261">
    <property type="entry name" value="TM_PBP2"/>
    <property type="match status" value="1"/>
</dbReference>